<dbReference type="InterPro" id="IPR020909">
    <property type="entry name" value="UPF0736"/>
</dbReference>
<comment type="caution">
    <text evidence="1">The sequence shown here is derived from an EMBL/GenBank/DDBJ whole genome shotgun (WGS) entry which is preliminary data.</text>
</comment>
<dbReference type="RefSeq" id="WP_095309534.1">
    <property type="nucleotide sequence ID" value="NZ_JAMAWL010000009.1"/>
</dbReference>
<name>A0A417YM21_9BACI</name>
<dbReference type="Proteomes" id="UP000285456">
    <property type="component" value="Unassembled WGS sequence"/>
</dbReference>
<dbReference type="EMBL" id="QWEH01000002">
    <property type="protein sequence ID" value="RHW34434.1"/>
    <property type="molecule type" value="Genomic_DNA"/>
</dbReference>
<protein>
    <submittedName>
        <fullName evidence="1">DUF3603 family protein</fullName>
    </submittedName>
</protein>
<sequence>MLYLHDVWVNWFEGEENGYSVCHFHEWRKEDAIELLDQVPLLYITETLYNYIENDMHDLPKALLDSIYKRAYTRKGQKRSVVEYACIVTDGNDILAFDTIGYSIPIRKSRLIPRQEQLVFDMIANTKAQSFKFVESDYQKEYHMLSMSPELIFGLTRKERQLKQLLMIGLDQLKTTNNREELRYWLTEWDPKQYPAIRYMDEDTVWETLYNGVKEGWSPTHEELCMKLIRGQPFLEKMWEAEIGPEHDTSNQK</sequence>
<evidence type="ECO:0000313" key="2">
    <source>
        <dbReference type="Proteomes" id="UP000285456"/>
    </source>
</evidence>
<dbReference type="AlphaFoldDB" id="A0A417YM21"/>
<accession>A0A417YM21</accession>
<dbReference type="Pfam" id="PF12227">
    <property type="entry name" value="DUF3603"/>
    <property type="match status" value="1"/>
</dbReference>
<reference evidence="1 2" key="1">
    <citation type="journal article" date="2007" name="Int. J. Syst. Evol. Microbiol.">
        <title>Oceanobacillus profundus sp. nov., isolated from a deep-sea sediment core.</title>
        <authorList>
            <person name="Kim Y.G."/>
            <person name="Choi D.H."/>
            <person name="Hyun S."/>
            <person name="Cho B.C."/>
        </authorList>
    </citation>
    <scope>NUCLEOTIDE SEQUENCE [LARGE SCALE GENOMIC DNA]</scope>
    <source>
        <strain evidence="1 2">DSM 18246</strain>
    </source>
</reference>
<organism evidence="1 2">
    <name type="scientific">Oceanobacillus profundus</name>
    <dbReference type="NCBI Taxonomy" id="372463"/>
    <lineage>
        <taxon>Bacteria</taxon>
        <taxon>Bacillati</taxon>
        <taxon>Bacillota</taxon>
        <taxon>Bacilli</taxon>
        <taxon>Bacillales</taxon>
        <taxon>Bacillaceae</taxon>
        <taxon>Oceanobacillus</taxon>
    </lineage>
</organism>
<proteinExistence type="predicted"/>
<gene>
    <name evidence="1" type="ORF">D1B32_04515</name>
</gene>
<keyword evidence="2" id="KW-1185">Reference proteome</keyword>
<evidence type="ECO:0000313" key="1">
    <source>
        <dbReference type="EMBL" id="RHW34434.1"/>
    </source>
</evidence>
<dbReference type="OrthoDB" id="2960746at2"/>